<dbReference type="Pfam" id="PF00712">
    <property type="entry name" value="DNA_pol3_beta"/>
    <property type="match status" value="1"/>
</dbReference>
<dbReference type="AlphaFoldDB" id="A0A806FQN0"/>
<feature type="domain" description="DNA polymerase III beta sliding clamp N-terminal" evidence="10">
    <location>
        <begin position="22"/>
        <end position="139"/>
    </location>
</feature>
<sequence length="395" mass="42924">MSIARGTRAPCTPSLYPARRAMKVEVNTASFADAVAWTTSVIDARPANPILAGVKLEAADGTMQLSAFTYEISARDHIEAGVDESGTVVVLGKLLADISKVLPAEKTYLSANETTMTITSGPATFTLQLMPESEYPDLPQLPPQIGQVDAETFTQTVTQAAVAVAHDENRPVLTGVHMRFAGEEVTLSSTDRFRLGRASFRWTPDEADLDTAALVRGSHLVKIARSVDERANVVIYLDPANPKLIGIANAGRISTVQLIDGEFPAVDRLYADSYPIQAVIRKEDLLGAAKRVSLVAERNAPIRMVFTDQQLTLTAGGADEASAKETLQIDLDGEDITVAFNPSYLREGLSVISEPYIRMKMTTAVKPVEFNGQQDEDGEESMSYRYLLVPMRFNV</sequence>
<organism evidence="13 14">
    <name type="scientific">Bifidobacterium animalis subsp. lactis CNCM I-2494</name>
    <dbReference type="NCBI Taxonomy" id="1042403"/>
    <lineage>
        <taxon>Bacteria</taxon>
        <taxon>Bacillati</taxon>
        <taxon>Actinomycetota</taxon>
        <taxon>Actinomycetes</taxon>
        <taxon>Bifidobacteriales</taxon>
        <taxon>Bifidobacteriaceae</taxon>
        <taxon>Bifidobacterium</taxon>
    </lineage>
</organism>
<feature type="domain" description="DNA polymerase III beta sliding clamp C-terminal" evidence="12">
    <location>
        <begin position="277"/>
        <end position="379"/>
    </location>
</feature>
<dbReference type="GO" id="GO:0005737">
    <property type="term" value="C:cytoplasm"/>
    <property type="evidence" value="ECO:0007669"/>
    <property type="project" value="UniProtKB-SubCell"/>
</dbReference>
<keyword evidence="8" id="KW-0238">DNA-binding</keyword>
<evidence type="ECO:0000256" key="6">
    <source>
        <dbReference type="ARBA" id="ARBA00022705"/>
    </source>
</evidence>
<dbReference type="Pfam" id="PF02767">
    <property type="entry name" value="DNA_pol3_beta_2"/>
    <property type="match status" value="1"/>
</dbReference>
<keyword evidence="3 9" id="KW-0963">Cytoplasm</keyword>
<evidence type="ECO:0000256" key="5">
    <source>
        <dbReference type="ARBA" id="ARBA00022695"/>
    </source>
</evidence>
<dbReference type="PANTHER" id="PTHR30478:SF0">
    <property type="entry name" value="BETA SLIDING CLAMP"/>
    <property type="match status" value="1"/>
</dbReference>
<dbReference type="KEGG" id="bnm:BALAC2494_01106"/>
<comment type="subcellular location">
    <subcellularLocation>
        <location evidence="1 9">Cytoplasm</location>
    </subcellularLocation>
</comment>
<reference evidence="13 14" key="1">
    <citation type="journal article" date="2011" name="J. Bacteriol.">
        <title>Genome Sequence of the Probiotic Strain Bifidobacterium animalis subsp. lactis CNCM I-2494.</title>
        <authorList>
            <person name="Chervaux C."/>
            <person name="Grimaldi C."/>
            <person name="Bolotin A."/>
            <person name="Quinquis B."/>
            <person name="Legrain-Raspaud S."/>
            <person name="van Hylckama Vlieg J.E."/>
            <person name="Denariaz G."/>
            <person name="Smokvina T."/>
        </authorList>
    </citation>
    <scope>NUCLEOTIDE SEQUENCE [LARGE SCALE GENOMIC DNA]</scope>
    <source>
        <strain evidence="13 14">CNCM I-2494</strain>
    </source>
</reference>
<gene>
    <name evidence="13" type="ORF">BALAC2494_01106</name>
</gene>
<dbReference type="InterPro" id="IPR022635">
    <property type="entry name" value="DNA_polIII_beta_C"/>
</dbReference>
<evidence type="ECO:0000313" key="14">
    <source>
        <dbReference type="Proteomes" id="UP000008394"/>
    </source>
</evidence>
<evidence type="ECO:0000256" key="9">
    <source>
        <dbReference type="PIRNR" id="PIRNR000804"/>
    </source>
</evidence>
<dbReference type="GO" id="GO:0003677">
    <property type="term" value="F:DNA binding"/>
    <property type="evidence" value="ECO:0007669"/>
    <property type="project" value="UniProtKB-UniRule"/>
</dbReference>
<feature type="domain" description="DNA polymerase III beta sliding clamp central" evidence="11">
    <location>
        <begin position="147"/>
        <end position="264"/>
    </location>
</feature>
<dbReference type="CDD" id="cd00140">
    <property type="entry name" value="beta_clamp"/>
    <property type="match status" value="1"/>
</dbReference>
<keyword evidence="6 9" id="KW-0235">DNA replication</keyword>
<proteinExistence type="inferred from homology"/>
<dbReference type="GO" id="GO:0003887">
    <property type="term" value="F:DNA-directed DNA polymerase activity"/>
    <property type="evidence" value="ECO:0007669"/>
    <property type="project" value="UniProtKB-UniRule"/>
</dbReference>
<comment type="subunit">
    <text evidence="9">Forms a ring-shaped head-to-tail homodimer around DNA.</text>
</comment>
<dbReference type="Pfam" id="PF02768">
    <property type="entry name" value="DNA_pol3_beta_3"/>
    <property type="match status" value="1"/>
</dbReference>
<evidence type="ECO:0000256" key="8">
    <source>
        <dbReference type="ARBA" id="ARBA00023125"/>
    </source>
</evidence>
<dbReference type="GO" id="GO:0008408">
    <property type="term" value="F:3'-5' exonuclease activity"/>
    <property type="evidence" value="ECO:0007669"/>
    <property type="project" value="InterPro"/>
</dbReference>
<accession>A0A806FQN0</accession>
<evidence type="ECO:0000256" key="2">
    <source>
        <dbReference type="ARBA" id="ARBA00010752"/>
    </source>
</evidence>
<protein>
    <recommendedName>
        <fullName evidence="9">Beta sliding clamp</fullName>
    </recommendedName>
</protein>
<dbReference type="InterPro" id="IPR022637">
    <property type="entry name" value="DNA_polIII_beta_cen"/>
</dbReference>
<evidence type="ECO:0000313" key="13">
    <source>
        <dbReference type="EMBL" id="AEK29441.1"/>
    </source>
</evidence>
<evidence type="ECO:0000256" key="4">
    <source>
        <dbReference type="ARBA" id="ARBA00022679"/>
    </source>
</evidence>
<dbReference type="Proteomes" id="UP000008394">
    <property type="component" value="Chromosome"/>
</dbReference>
<evidence type="ECO:0000259" key="10">
    <source>
        <dbReference type="Pfam" id="PF00712"/>
    </source>
</evidence>
<dbReference type="GO" id="GO:0009360">
    <property type="term" value="C:DNA polymerase III complex"/>
    <property type="evidence" value="ECO:0007669"/>
    <property type="project" value="InterPro"/>
</dbReference>
<dbReference type="InterPro" id="IPR022634">
    <property type="entry name" value="DNA_polIII_beta_N"/>
</dbReference>
<keyword evidence="7 9" id="KW-0239">DNA-directed DNA polymerase</keyword>
<dbReference type="GO" id="GO:0006271">
    <property type="term" value="P:DNA strand elongation involved in DNA replication"/>
    <property type="evidence" value="ECO:0007669"/>
    <property type="project" value="TreeGrafter"/>
</dbReference>
<name>A0A806FQN0_BIFAN</name>
<keyword evidence="5 9" id="KW-0548">Nucleotidyltransferase</keyword>
<evidence type="ECO:0000259" key="11">
    <source>
        <dbReference type="Pfam" id="PF02767"/>
    </source>
</evidence>
<dbReference type="PANTHER" id="PTHR30478">
    <property type="entry name" value="DNA POLYMERASE III SUBUNIT BETA"/>
    <property type="match status" value="1"/>
</dbReference>
<evidence type="ECO:0000256" key="7">
    <source>
        <dbReference type="ARBA" id="ARBA00022932"/>
    </source>
</evidence>
<dbReference type="InterPro" id="IPR001001">
    <property type="entry name" value="DNA_polIII_beta"/>
</dbReference>
<comment type="function">
    <text evidence="9">Confers DNA tethering and processivity to DNA polymerases and other proteins. Acts as a clamp, forming a ring around DNA (a reaction catalyzed by the clamp-loading complex) which diffuses in an ATP-independent manner freely and bidirectionally along dsDNA. Initially characterized for its ability to contact the catalytic subunit of DNA polymerase III (Pol III), a complex, multichain enzyme responsible for most of the replicative synthesis in bacteria; Pol III exhibits 3'-5' exonuclease proofreading activity. The beta chain is required for initiation of replication as well as for processivity of DNA replication.</text>
</comment>
<comment type="similarity">
    <text evidence="2 9">Belongs to the beta sliding clamp family.</text>
</comment>
<dbReference type="PIRSF" id="PIRSF000804">
    <property type="entry name" value="DNA_pol_III_b"/>
    <property type="match status" value="1"/>
</dbReference>
<dbReference type="EMBL" id="CP002915">
    <property type="protein sequence ID" value="AEK29441.1"/>
    <property type="molecule type" value="Genomic_DNA"/>
</dbReference>
<dbReference type="Gene3D" id="3.10.150.10">
    <property type="entry name" value="DNA Polymerase III, subunit A, domain 2"/>
    <property type="match status" value="3"/>
</dbReference>
<dbReference type="InterPro" id="IPR046938">
    <property type="entry name" value="DNA_clamp_sf"/>
</dbReference>
<dbReference type="SUPFAM" id="SSF55979">
    <property type="entry name" value="DNA clamp"/>
    <property type="match status" value="3"/>
</dbReference>
<evidence type="ECO:0000256" key="1">
    <source>
        <dbReference type="ARBA" id="ARBA00004496"/>
    </source>
</evidence>
<evidence type="ECO:0000259" key="12">
    <source>
        <dbReference type="Pfam" id="PF02768"/>
    </source>
</evidence>
<evidence type="ECO:0000256" key="3">
    <source>
        <dbReference type="ARBA" id="ARBA00022490"/>
    </source>
</evidence>
<dbReference type="SMART" id="SM00480">
    <property type="entry name" value="POL3Bc"/>
    <property type="match status" value="1"/>
</dbReference>
<keyword evidence="4 9" id="KW-0808">Transferase</keyword>
<dbReference type="NCBIfam" id="TIGR00663">
    <property type="entry name" value="dnan"/>
    <property type="match status" value="1"/>
</dbReference>